<keyword evidence="7" id="KW-0472">Membrane</keyword>
<organism evidence="9 10">
    <name type="scientific">Algoriphagus oliviformis</name>
    <dbReference type="NCBI Taxonomy" id="2811231"/>
    <lineage>
        <taxon>Bacteria</taxon>
        <taxon>Pseudomonadati</taxon>
        <taxon>Bacteroidota</taxon>
        <taxon>Cytophagia</taxon>
        <taxon>Cytophagales</taxon>
        <taxon>Cyclobacteriaceae</taxon>
        <taxon>Algoriphagus</taxon>
    </lineage>
</organism>
<evidence type="ECO:0000259" key="8">
    <source>
        <dbReference type="Pfam" id="PF04413"/>
    </source>
</evidence>
<comment type="function">
    <text evidence="7">Involved in lipopolysaccharide (LPS) biosynthesis. Catalyzes the transfer of 3-deoxy-D-manno-octulosonate (Kdo) residue(s) from CMP-Kdo to lipid IV(A), the tetraacyldisaccharide-1,4'-bisphosphate precursor of lipid A.</text>
</comment>
<comment type="subcellular location">
    <subcellularLocation>
        <location evidence="7">Cell membrane</location>
    </subcellularLocation>
</comment>
<proteinExistence type="inferred from homology"/>
<dbReference type="PANTHER" id="PTHR42755">
    <property type="entry name" value="3-DEOXY-MANNO-OCTULOSONATE CYTIDYLYLTRANSFERASE"/>
    <property type="match status" value="1"/>
</dbReference>
<comment type="pathway">
    <text evidence="1 7">Bacterial outer membrane biogenesis; LPS core biosynthesis.</text>
</comment>
<name>A0ABS3C223_9BACT</name>
<feature type="domain" description="3-deoxy-D-manno-octulosonic-acid transferase N-terminal" evidence="8">
    <location>
        <begin position="46"/>
        <end position="209"/>
    </location>
</feature>
<dbReference type="RefSeq" id="WP_206577001.1">
    <property type="nucleotide sequence ID" value="NZ_JAFKCT010000001.1"/>
</dbReference>
<evidence type="ECO:0000256" key="6">
    <source>
        <dbReference type="ARBA" id="ARBA00049183"/>
    </source>
</evidence>
<dbReference type="PANTHER" id="PTHR42755:SF1">
    <property type="entry name" value="3-DEOXY-D-MANNO-OCTULOSONIC ACID TRANSFERASE, MITOCHONDRIAL-RELATED"/>
    <property type="match status" value="1"/>
</dbReference>
<dbReference type="InterPro" id="IPR039901">
    <property type="entry name" value="Kdotransferase"/>
</dbReference>
<accession>A0ABS3C223</accession>
<dbReference type="Pfam" id="PF04413">
    <property type="entry name" value="Glycos_transf_N"/>
    <property type="match status" value="1"/>
</dbReference>
<evidence type="ECO:0000256" key="3">
    <source>
        <dbReference type="ARBA" id="ARBA00019077"/>
    </source>
</evidence>
<evidence type="ECO:0000256" key="4">
    <source>
        <dbReference type="ARBA" id="ARBA00022679"/>
    </source>
</evidence>
<evidence type="ECO:0000256" key="5">
    <source>
        <dbReference type="ARBA" id="ARBA00031445"/>
    </source>
</evidence>
<comment type="similarity">
    <text evidence="7">Belongs to the glycosyltransferase group 1 family.</text>
</comment>
<dbReference type="EC" id="2.4.99.12" evidence="2 7"/>
<dbReference type="Gene3D" id="3.40.50.11720">
    <property type="entry name" value="3-Deoxy-D-manno-octulosonic-acid transferase, N-terminal domain"/>
    <property type="match status" value="1"/>
</dbReference>
<dbReference type="Proteomes" id="UP000664317">
    <property type="component" value="Unassembled WGS sequence"/>
</dbReference>
<evidence type="ECO:0000256" key="7">
    <source>
        <dbReference type="RuleBase" id="RU365103"/>
    </source>
</evidence>
<dbReference type="InterPro" id="IPR038107">
    <property type="entry name" value="Glycos_transf_N_sf"/>
</dbReference>
<evidence type="ECO:0000313" key="9">
    <source>
        <dbReference type="EMBL" id="MBN7810220.1"/>
    </source>
</evidence>
<keyword evidence="4 7" id="KW-0808">Transferase</keyword>
<keyword evidence="7" id="KW-1003">Cell membrane</keyword>
<sequence length="415" mass="47071">MKLLYRLFFFLVPGILFLLKPFSGKLRHFLEGRKFGVSKLRKFRDSQPGSLAWFHVASLGEYEQARPIIASLKGKRPDLGVLVSFFSPSGYDHVSKKPQPHVDFISYIPLDRKRWAEEFVGIVQPELAFFVKYDLWFHHIQALKKRDVPTFLVAASLREDQSFFGVLGSFFRRNLFAMDWIFTQNQKSIELLKRIGYTRSSLAGDTRFDRVAATASAPKELPAVKTWIGDLPTVVVGSAWDEDMELLIPLINSRPEYRWIIAPHDLSPEPMDRWSERIELPTARFSNWNAGETNSVLFIDNIGMLSSLYQFAKIAYVGGAFGKGLHNILEPLGFGCPVIFGEVRKASKFPEAEQSQQEGCGFSVSDEGELFATFEKLEKEDFYDKSVKSAQNWVSSNLGAADRITAKVTQLTSQS</sequence>
<protein>
    <recommendedName>
        <fullName evidence="3 7">3-deoxy-D-manno-octulosonic acid transferase</fullName>
        <shortName evidence="7">Kdo transferase</shortName>
        <ecNumber evidence="2 7">2.4.99.12</ecNumber>
    </recommendedName>
    <alternativeName>
        <fullName evidence="5 7">Lipid IV(A) 3-deoxy-D-manno-octulosonic acid transferase</fullName>
    </alternativeName>
</protein>
<evidence type="ECO:0000256" key="1">
    <source>
        <dbReference type="ARBA" id="ARBA00004713"/>
    </source>
</evidence>
<dbReference type="Gene3D" id="3.40.50.2000">
    <property type="entry name" value="Glycogen Phosphorylase B"/>
    <property type="match status" value="1"/>
</dbReference>
<reference evidence="9 10" key="1">
    <citation type="submission" date="2021-03" db="EMBL/GenBank/DDBJ databases">
        <title>novel species isolated from a fishpond in China.</title>
        <authorList>
            <person name="Lu H."/>
            <person name="Cai Z."/>
        </authorList>
    </citation>
    <scope>NUCLEOTIDE SEQUENCE [LARGE SCALE GENOMIC DNA]</scope>
    <source>
        <strain evidence="9 10">H41</strain>
    </source>
</reference>
<keyword evidence="10" id="KW-1185">Reference proteome</keyword>
<comment type="caution">
    <text evidence="9">The sequence shown here is derived from an EMBL/GenBank/DDBJ whole genome shotgun (WGS) entry which is preliminary data.</text>
</comment>
<dbReference type="SUPFAM" id="SSF53756">
    <property type="entry name" value="UDP-Glycosyltransferase/glycogen phosphorylase"/>
    <property type="match status" value="1"/>
</dbReference>
<evidence type="ECO:0000313" key="10">
    <source>
        <dbReference type="Proteomes" id="UP000664317"/>
    </source>
</evidence>
<dbReference type="InterPro" id="IPR007507">
    <property type="entry name" value="Glycos_transf_N"/>
</dbReference>
<gene>
    <name evidence="9" type="ORF">J0A68_04580</name>
</gene>
<dbReference type="EMBL" id="JAFKCT010000001">
    <property type="protein sequence ID" value="MBN7810220.1"/>
    <property type="molecule type" value="Genomic_DNA"/>
</dbReference>
<dbReference type="GO" id="GO:0016740">
    <property type="term" value="F:transferase activity"/>
    <property type="evidence" value="ECO:0007669"/>
    <property type="project" value="UniProtKB-KW"/>
</dbReference>
<comment type="catalytic activity">
    <reaction evidence="6 7">
        <text>lipid IVA (E. coli) + CMP-3-deoxy-beta-D-manno-octulosonate = alpha-Kdo-(2-&gt;6)-lipid IVA (E. coli) + CMP + H(+)</text>
        <dbReference type="Rhea" id="RHEA:28066"/>
        <dbReference type="ChEBI" id="CHEBI:15378"/>
        <dbReference type="ChEBI" id="CHEBI:58603"/>
        <dbReference type="ChEBI" id="CHEBI:60364"/>
        <dbReference type="ChEBI" id="CHEBI:60377"/>
        <dbReference type="ChEBI" id="CHEBI:85987"/>
        <dbReference type="EC" id="2.4.99.12"/>
    </reaction>
</comment>
<keyword evidence="7" id="KW-0448">Lipopolysaccharide biosynthesis</keyword>
<evidence type="ECO:0000256" key="2">
    <source>
        <dbReference type="ARBA" id="ARBA00012621"/>
    </source>
</evidence>